<feature type="region of interest" description="Disordered" evidence="10">
    <location>
        <begin position="256"/>
        <end position="281"/>
    </location>
</feature>
<dbReference type="Gene3D" id="2.60.40.680">
    <property type="match status" value="1"/>
</dbReference>
<dbReference type="InterPro" id="IPR003137">
    <property type="entry name" value="PA_domain"/>
</dbReference>
<dbReference type="SUPFAM" id="SSF52025">
    <property type="entry name" value="PA domain"/>
    <property type="match status" value="1"/>
</dbReference>
<dbReference type="InterPro" id="IPR015500">
    <property type="entry name" value="Peptidase_S8_subtilisin-rel"/>
</dbReference>
<dbReference type="PROSITE" id="PS51892">
    <property type="entry name" value="SUBTILASE"/>
    <property type="match status" value="1"/>
</dbReference>
<feature type="active site" description="Charge relay system" evidence="8">
    <location>
        <position position="570"/>
    </location>
</feature>
<evidence type="ECO:0000256" key="11">
    <source>
        <dbReference type="SAM" id="SignalP"/>
    </source>
</evidence>
<keyword evidence="14" id="KW-1185">Reference proteome</keyword>
<evidence type="ECO:0000256" key="8">
    <source>
        <dbReference type="PROSITE-ProRule" id="PRU01240"/>
    </source>
</evidence>
<dbReference type="InterPro" id="IPR036852">
    <property type="entry name" value="Peptidase_S8/S53_dom_sf"/>
</dbReference>
<keyword evidence="6 8" id="KW-0378">Hydrolase</keyword>
<evidence type="ECO:0000256" key="9">
    <source>
        <dbReference type="RuleBase" id="RU003355"/>
    </source>
</evidence>
<evidence type="ECO:0000256" key="10">
    <source>
        <dbReference type="SAM" id="MobiDB-lite"/>
    </source>
</evidence>
<evidence type="ECO:0000259" key="12">
    <source>
        <dbReference type="PROSITE" id="PS51272"/>
    </source>
</evidence>
<keyword evidence="4 8" id="KW-0645">Protease</keyword>
<dbReference type="GO" id="GO:0008233">
    <property type="term" value="F:peptidase activity"/>
    <property type="evidence" value="ECO:0007669"/>
    <property type="project" value="UniProtKB-KW"/>
</dbReference>
<feature type="domain" description="SLH" evidence="12">
    <location>
        <begin position="1474"/>
        <end position="1532"/>
    </location>
</feature>
<dbReference type="PROSITE" id="PS00137">
    <property type="entry name" value="SUBTILASE_HIS"/>
    <property type="match status" value="1"/>
</dbReference>
<organism evidence="13 14">
    <name type="scientific">Paenibacillus sediminis</name>
    <dbReference type="NCBI Taxonomy" id="664909"/>
    <lineage>
        <taxon>Bacteria</taxon>
        <taxon>Bacillati</taxon>
        <taxon>Bacillota</taxon>
        <taxon>Bacilli</taxon>
        <taxon>Bacillales</taxon>
        <taxon>Paenibacillaceae</taxon>
        <taxon>Paenibacillus</taxon>
    </lineage>
</organism>
<dbReference type="SUPFAM" id="SSF52743">
    <property type="entry name" value="Subtilisin-like"/>
    <property type="match status" value="1"/>
</dbReference>
<dbReference type="Gene3D" id="3.40.50.200">
    <property type="entry name" value="Peptidase S8/S53 domain"/>
    <property type="match status" value="1"/>
</dbReference>
<evidence type="ECO:0000256" key="5">
    <source>
        <dbReference type="ARBA" id="ARBA00022729"/>
    </source>
</evidence>
<reference evidence="13 14" key="1">
    <citation type="submission" date="2021-03" db="EMBL/GenBank/DDBJ databases">
        <title>Genomic Encyclopedia of Type Strains, Phase IV (KMG-IV): sequencing the most valuable type-strain genomes for metagenomic binning, comparative biology and taxonomic classification.</title>
        <authorList>
            <person name="Goeker M."/>
        </authorList>
    </citation>
    <scope>NUCLEOTIDE SEQUENCE [LARGE SCALE GENOMIC DNA]</scope>
    <source>
        <strain evidence="13 14">DSM 23491</strain>
    </source>
</reference>
<name>A0ABS4H0B0_9BACL</name>
<keyword evidence="3" id="KW-0964">Secreted</keyword>
<dbReference type="InterPro" id="IPR034213">
    <property type="entry name" value="S8_Vpr-like"/>
</dbReference>
<dbReference type="PROSITE" id="PS00136">
    <property type="entry name" value="SUBTILASE_ASP"/>
    <property type="match status" value="1"/>
</dbReference>
<dbReference type="InterPro" id="IPR000209">
    <property type="entry name" value="Peptidase_S8/S53_dom"/>
</dbReference>
<dbReference type="PROSITE" id="PS00138">
    <property type="entry name" value="SUBTILASE_SER"/>
    <property type="match status" value="1"/>
</dbReference>
<dbReference type="Gene3D" id="3.50.30.30">
    <property type="match status" value="1"/>
</dbReference>
<dbReference type="InterPro" id="IPR022398">
    <property type="entry name" value="Peptidase_S8_His-AS"/>
</dbReference>
<dbReference type="InterPro" id="IPR046450">
    <property type="entry name" value="PA_dom_sf"/>
</dbReference>
<evidence type="ECO:0000256" key="3">
    <source>
        <dbReference type="ARBA" id="ARBA00022525"/>
    </source>
</evidence>
<feature type="signal peptide" evidence="11">
    <location>
        <begin position="1"/>
        <end position="32"/>
    </location>
</feature>
<dbReference type="InterPro" id="IPR001119">
    <property type="entry name" value="SLH_dom"/>
</dbReference>
<comment type="similarity">
    <text evidence="1 8 9">Belongs to the peptidase S8 family.</text>
</comment>
<evidence type="ECO:0000256" key="1">
    <source>
        <dbReference type="ARBA" id="ARBA00011073"/>
    </source>
</evidence>
<evidence type="ECO:0000256" key="7">
    <source>
        <dbReference type="ARBA" id="ARBA00022825"/>
    </source>
</evidence>
<evidence type="ECO:0000256" key="4">
    <source>
        <dbReference type="ARBA" id="ARBA00022670"/>
    </source>
</evidence>
<evidence type="ECO:0000256" key="6">
    <source>
        <dbReference type="ARBA" id="ARBA00022801"/>
    </source>
</evidence>
<dbReference type="RefSeq" id="WP_209845690.1">
    <property type="nucleotide sequence ID" value="NZ_CBCRVE010000001.1"/>
</dbReference>
<dbReference type="Pfam" id="PF05922">
    <property type="entry name" value="Inhibitor_I9"/>
    <property type="match status" value="1"/>
</dbReference>
<dbReference type="Pfam" id="PF02225">
    <property type="entry name" value="PA"/>
    <property type="match status" value="1"/>
</dbReference>
<dbReference type="PRINTS" id="PR00723">
    <property type="entry name" value="SUBTILISIN"/>
</dbReference>
<dbReference type="InterPro" id="IPR010259">
    <property type="entry name" value="S8pro/Inhibitor_I9"/>
</dbReference>
<comment type="caution">
    <text evidence="13">The sequence shown here is derived from an EMBL/GenBank/DDBJ whole genome shotgun (WGS) entry which is preliminary data.</text>
</comment>
<protein>
    <submittedName>
        <fullName evidence="13">Minor extracellular serine protease Vpr</fullName>
        <ecNumber evidence="13">3.4.21.-</ecNumber>
    </submittedName>
</protein>
<feature type="compositionally biased region" description="Low complexity" evidence="10">
    <location>
        <begin position="1138"/>
        <end position="1173"/>
    </location>
</feature>
<feature type="active site" description="Charge relay system" evidence="8">
    <location>
        <position position="213"/>
    </location>
</feature>
<feature type="chain" id="PRO_5047447823" evidence="11">
    <location>
        <begin position="33"/>
        <end position="1532"/>
    </location>
</feature>
<feature type="active site" description="Charge relay system" evidence="8">
    <location>
        <position position="261"/>
    </location>
</feature>
<dbReference type="InterPro" id="IPR023828">
    <property type="entry name" value="Peptidase_S8_Ser-AS"/>
</dbReference>
<feature type="region of interest" description="Disordered" evidence="10">
    <location>
        <begin position="1135"/>
        <end position="1189"/>
    </location>
</feature>
<dbReference type="Pfam" id="PF00082">
    <property type="entry name" value="Peptidase_S8"/>
    <property type="match status" value="1"/>
</dbReference>
<sequence>MKNQTRIIRRYFSFLLSVILTLGIISPNLANADPSSSDTAQIKVTSKLTPPHDAKLKLDTLQIPQKPQNFVESTNNDQPITVIVELASDPLKVFEAKSLSSKSSSITSHSNTLRLEHSTFQSAAYNKLGATFKREYSKVFNGYSVTLPANQVDQLLTLPGVKAVYPNVEYHTLPVDDSTAFKPYMDESAPFIGANKMWDLGYKGEGIKVGVIDTGVDYNHPSLKGAYKGGYDFVDNDTDPMETLPDPTKPIKDGTTYETTHGTHVSGTIVGQGDPDHPNDGKGWVRGIAPAADLYVYRVLGPYGSGTSEDVIAGIEKAVSDGLDVINLSLGSDLNNQYTADSIAADNASLAGVTVVLANGNAGPAAKTVGSPGAAQLAISVGASTPPLHTPIFKKENMGTIYAQIATYSPTLGETDQDLDLVYAYLGQKDDYKGLDVKDKTVLVSRGSISFGEKAKNATDAGAKALIIYNNVPGEIAATLGAPGNYVPTYTITQADGLALKDAIEKEDTSLTFSIIQEQDRLADFSSRGPALPNFTIKPDITAPGVAIRSSIPSYDGNYDNAYEDSQGTSMAAPHITGAVALMLEETKHEGLKLNPDQLKSLLTNNAVPIKNRQDQFYTVNEQGSGRVDLLNSSEAKAIVKVREQLPSQINDRTNDEYYTGSISFGQQFAGNTVSKQLTIDNISNTAQIYNVNVAWYTNNGLSLQPSQDNVYLLQDKQSTPFSVALNIPPGISDGVYDGQLVLTEASSGHQLHVPFSVFVGDSQSLSPMSDLDMSSTVFSPNGDGVSDTTDVAFAVNKPLSNFTFYVFDGVTGEPIGSTYDSSSVSPVHQPNYYQFNWNGTVDTPNGQVKLTSGIYAIVPYILDSDELLVDEAFFFLVDLEAPEFSLDSDRVIVDPNNPSQGKISGEITDDLQLQYINSDINDLVTVTAMVQSAQGIEQVDGTIDPNGHFNIDVPVEIGTNTYYLFVYDSVGNGLLTPAKVINQQVVNNQVYLSASKLEVKPKEPFDVNVNFSVTDAVYSASFSLQYDSKITMNNISPTVQQDVYQDPSVQQAVYQEPGGFIYTIEDLPSGQKRLNIELKLTDGAYNGSLAHMNFSASEENNYPFTLSNVKLYNKEDEEISVQASEPLSIKVYKAIEPDPGTDPGNGTDPGSGTNPGTNPGTGSSPSTGSVSTPPTPVGNKYKAGTLTDSTVNGQHNAVLTIDSMYISEQLKNADVKLINMDISDISLDSYHQTEIRIESQLAQLLQKSNKDLLLIGSSFKVLIPAKGLVDFVTKDGGITLSLSLTSPDKSGTISTPVGGTGKFVATALTLKGGKNDLSTPITITLTLYNANFIDRHKVGVFNLIESGQWSYFKAGNYTDDKAVQFTSSRLGSFTASEIAKSFTDTINHWANNEIGVISAHYLVTGKDSIQTFKPNDQVNQAEFLTMLDRLLGTGKTWAERVAEPGARNMLTREQAAVLLAQALNAKLSETAPQFTFKDQSEISNEARSAVSFSVSKGYFQGTNINRFNPLGTLTRAQAAVILYRVLQDLQS</sequence>
<dbReference type="Pfam" id="PF00395">
    <property type="entry name" value="SLH"/>
    <property type="match status" value="2"/>
</dbReference>
<dbReference type="InterPro" id="IPR023827">
    <property type="entry name" value="Peptidase_S8_Asp-AS"/>
</dbReference>
<feature type="domain" description="SLH" evidence="12">
    <location>
        <begin position="1378"/>
        <end position="1442"/>
    </location>
</feature>
<dbReference type="Proteomes" id="UP001519273">
    <property type="component" value="Unassembled WGS sequence"/>
</dbReference>
<dbReference type="InterPro" id="IPR050131">
    <property type="entry name" value="Peptidase_S8_subtilisin-like"/>
</dbReference>
<keyword evidence="2" id="KW-0134">Cell wall</keyword>
<keyword evidence="5 11" id="KW-0732">Signal</keyword>
<proteinExistence type="inferred from homology"/>
<dbReference type="EMBL" id="JAGGKP010000001">
    <property type="protein sequence ID" value="MBP1935970.1"/>
    <property type="molecule type" value="Genomic_DNA"/>
</dbReference>
<dbReference type="PANTHER" id="PTHR43806">
    <property type="entry name" value="PEPTIDASE S8"/>
    <property type="match status" value="1"/>
</dbReference>
<dbReference type="PANTHER" id="PTHR43806:SF65">
    <property type="entry name" value="SERINE PROTEASE APRX"/>
    <property type="match status" value="1"/>
</dbReference>
<dbReference type="EC" id="3.4.21.-" evidence="13"/>
<keyword evidence="7 8" id="KW-0720">Serine protease</keyword>
<dbReference type="PROSITE" id="PS51272">
    <property type="entry name" value="SLH"/>
    <property type="match status" value="2"/>
</dbReference>
<dbReference type="GO" id="GO:0006508">
    <property type="term" value="P:proteolysis"/>
    <property type="evidence" value="ECO:0007669"/>
    <property type="project" value="UniProtKB-KW"/>
</dbReference>
<gene>
    <name evidence="13" type="ORF">J2Z20_000831</name>
</gene>
<dbReference type="CDD" id="cd02133">
    <property type="entry name" value="PA_C5a_like"/>
    <property type="match status" value="1"/>
</dbReference>
<evidence type="ECO:0000313" key="13">
    <source>
        <dbReference type="EMBL" id="MBP1935970.1"/>
    </source>
</evidence>
<dbReference type="CDD" id="cd07474">
    <property type="entry name" value="Peptidases_S8_subtilisin_Vpr-like"/>
    <property type="match status" value="1"/>
</dbReference>
<evidence type="ECO:0000313" key="14">
    <source>
        <dbReference type="Proteomes" id="UP001519273"/>
    </source>
</evidence>
<evidence type="ECO:0000256" key="2">
    <source>
        <dbReference type="ARBA" id="ARBA00022512"/>
    </source>
</evidence>
<feature type="compositionally biased region" description="Polar residues" evidence="10">
    <location>
        <begin position="256"/>
        <end position="266"/>
    </location>
</feature>
<accession>A0ABS4H0B0</accession>